<name>A0AC61NE96_9BACT</name>
<organism evidence="1 2">
    <name type="scientific">Halosquirtibacter laminarini</name>
    <dbReference type="NCBI Taxonomy" id="3374600"/>
    <lineage>
        <taxon>Bacteria</taxon>
        <taxon>Pseudomonadati</taxon>
        <taxon>Bacteroidota</taxon>
        <taxon>Bacteroidia</taxon>
        <taxon>Marinilabiliales</taxon>
        <taxon>Prolixibacteraceae</taxon>
        <taxon>Halosquirtibacter</taxon>
    </lineage>
</organism>
<sequence>MKYDPIKRSLGKVFNRTPFLRIIFYKLLDLLLLRSWHIRKALRKVGPLNSNQSILDAGSGFGQYVYWMSRFFKNSTILGVDVKSEQIEDCNRFFQQIREEERVQFQYADLTKFEDKDRFSLILSVDVMEHIEEDQQVFHHFYHSLKDGGTILISTPSDQGGSDAHEHDHEEDAHGFIDEHVRDGYGIQDITEKLTKAGFHSIDASFSYGKAGKISWKLSMKYPILMLGFSQLLFVFLPIYYLVVFPLCLVFNFIDLIKTHKSGSGLIVVAKK</sequence>
<gene>
    <name evidence="1" type="ORF">K4L44_15315</name>
</gene>
<evidence type="ECO:0000313" key="1">
    <source>
        <dbReference type="EMBL" id="QZE13897.1"/>
    </source>
</evidence>
<accession>A0AC61NE96</accession>
<keyword evidence="1" id="KW-0808">Transferase</keyword>
<reference evidence="1" key="1">
    <citation type="submission" date="2021-08" db="EMBL/GenBank/DDBJ databases">
        <title>Novel anaerobic bacterium isolated from sea squirt in East Sea, Republic of Korea.</title>
        <authorList>
            <person name="Nguyen T.H."/>
            <person name="Li Z."/>
            <person name="Lee Y.-J."/>
            <person name="Ko J."/>
            <person name="Kim S.-G."/>
        </authorList>
    </citation>
    <scope>NUCLEOTIDE SEQUENCE</scope>
    <source>
        <strain evidence="1">KCTC 25031</strain>
    </source>
</reference>
<protein>
    <submittedName>
        <fullName evidence="1">Class I SAM-dependent methyltransferase</fullName>
    </submittedName>
</protein>
<evidence type="ECO:0000313" key="2">
    <source>
        <dbReference type="Proteomes" id="UP000826212"/>
    </source>
</evidence>
<proteinExistence type="predicted"/>
<dbReference type="EMBL" id="CP081303">
    <property type="protein sequence ID" value="QZE13897.1"/>
    <property type="molecule type" value="Genomic_DNA"/>
</dbReference>
<dbReference type="Proteomes" id="UP000826212">
    <property type="component" value="Chromosome"/>
</dbReference>
<keyword evidence="2" id="KW-1185">Reference proteome</keyword>
<keyword evidence="1" id="KW-0489">Methyltransferase</keyword>